<dbReference type="SUPFAM" id="SSF48065">
    <property type="entry name" value="DBL homology domain (DH-domain)"/>
    <property type="match status" value="1"/>
</dbReference>
<reference evidence="5 6" key="1">
    <citation type="journal article" date="2024" name="BMC Genomics">
        <title>De novo assembly and annotation of Popillia japonica's genome with initial clues to its potential as an invasive pest.</title>
        <authorList>
            <person name="Cucini C."/>
            <person name="Boschi S."/>
            <person name="Funari R."/>
            <person name="Cardaioli E."/>
            <person name="Iannotti N."/>
            <person name="Marturano G."/>
            <person name="Paoli F."/>
            <person name="Bruttini M."/>
            <person name="Carapelli A."/>
            <person name="Frati F."/>
            <person name="Nardi F."/>
        </authorList>
    </citation>
    <scope>NUCLEOTIDE SEQUENCE [LARGE SCALE GENOMIC DNA]</scope>
    <source>
        <strain evidence="5">DMR45628</strain>
    </source>
</reference>
<gene>
    <name evidence="5" type="ORF">QE152_g33576</name>
</gene>
<feature type="transmembrane region" description="Helical" evidence="1">
    <location>
        <begin position="878"/>
        <end position="904"/>
    </location>
</feature>
<protein>
    <submittedName>
        <fullName evidence="5">RhoGEF domain</fullName>
    </submittedName>
</protein>
<dbReference type="PANTHER" id="PTHR45818:SF3">
    <property type="entry name" value="PROTEIN VAV"/>
    <property type="match status" value="1"/>
</dbReference>
<feature type="transmembrane region" description="Helical" evidence="1">
    <location>
        <begin position="438"/>
        <end position="457"/>
    </location>
</feature>
<dbReference type="EMBL" id="JASPKY010000514">
    <property type="protein sequence ID" value="KAK9694403.1"/>
    <property type="molecule type" value="Genomic_DNA"/>
</dbReference>
<dbReference type="InterPro" id="IPR000219">
    <property type="entry name" value="DH_dom"/>
</dbReference>
<feature type="transmembrane region" description="Helical" evidence="1">
    <location>
        <begin position="505"/>
        <end position="526"/>
    </location>
</feature>
<organism evidence="5 6">
    <name type="scientific">Popillia japonica</name>
    <name type="common">Japanese beetle</name>
    <dbReference type="NCBI Taxonomy" id="7064"/>
    <lineage>
        <taxon>Eukaryota</taxon>
        <taxon>Metazoa</taxon>
        <taxon>Ecdysozoa</taxon>
        <taxon>Arthropoda</taxon>
        <taxon>Hexapoda</taxon>
        <taxon>Insecta</taxon>
        <taxon>Pterygota</taxon>
        <taxon>Neoptera</taxon>
        <taxon>Endopterygota</taxon>
        <taxon>Coleoptera</taxon>
        <taxon>Polyphaga</taxon>
        <taxon>Scarabaeiformia</taxon>
        <taxon>Scarabaeidae</taxon>
        <taxon>Rutelinae</taxon>
        <taxon>Popillia</taxon>
    </lineage>
</organism>
<dbReference type="InterPro" id="IPR018490">
    <property type="entry name" value="cNMP-bd_dom_sf"/>
</dbReference>
<keyword evidence="6" id="KW-1185">Reference proteome</keyword>
<dbReference type="CDD" id="cd00038">
    <property type="entry name" value="CAP_ED"/>
    <property type="match status" value="3"/>
</dbReference>
<feature type="transmembrane region" description="Helical" evidence="1">
    <location>
        <begin position="1058"/>
        <end position="1079"/>
    </location>
</feature>
<keyword evidence="1" id="KW-1133">Transmembrane helix</keyword>
<evidence type="ECO:0000313" key="6">
    <source>
        <dbReference type="Proteomes" id="UP001458880"/>
    </source>
</evidence>
<dbReference type="SUPFAM" id="SSF47576">
    <property type="entry name" value="Calponin-homology domain, CH-domain"/>
    <property type="match status" value="1"/>
</dbReference>
<evidence type="ECO:0000259" key="3">
    <source>
        <dbReference type="PROSITE" id="PS50021"/>
    </source>
</evidence>
<feature type="domain" description="Cyclic nucleotide-binding" evidence="4">
    <location>
        <begin position="157"/>
        <end position="281"/>
    </location>
</feature>
<name>A0AAW1IWD0_POPJA</name>
<dbReference type="InterPro" id="IPR001715">
    <property type="entry name" value="CH_dom"/>
</dbReference>
<dbReference type="InterPro" id="IPR055251">
    <property type="entry name" value="SOS1_NGEF_PH"/>
</dbReference>
<dbReference type="PROSITE" id="PS50010">
    <property type="entry name" value="DH_2"/>
    <property type="match status" value="1"/>
</dbReference>
<dbReference type="SUPFAM" id="SSF81324">
    <property type="entry name" value="Voltage-gated potassium channels"/>
    <property type="match status" value="2"/>
</dbReference>
<dbReference type="Gene3D" id="1.20.900.10">
    <property type="entry name" value="Dbl homology (DH) domain"/>
    <property type="match status" value="1"/>
</dbReference>
<dbReference type="InterPro" id="IPR011993">
    <property type="entry name" value="PH-like_dom_sf"/>
</dbReference>
<dbReference type="InterPro" id="IPR036872">
    <property type="entry name" value="CH_dom_sf"/>
</dbReference>
<dbReference type="CDD" id="cd21201">
    <property type="entry name" value="CH_VAV"/>
    <property type="match status" value="1"/>
</dbReference>
<feature type="transmembrane region" description="Helical" evidence="1">
    <location>
        <begin position="983"/>
        <end position="1008"/>
    </location>
</feature>
<dbReference type="Gene3D" id="1.10.287.630">
    <property type="entry name" value="Helix hairpin bin"/>
    <property type="match status" value="1"/>
</dbReference>
<dbReference type="SUPFAM" id="SSF50729">
    <property type="entry name" value="PH domain-like"/>
    <property type="match status" value="1"/>
</dbReference>
<dbReference type="Pfam" id="PF00027">
    <property type="entry name" value="cNMP_binding"/>
    <property type="match status" value="1"/>
</dbReference>
<comment type="caution">
    <text evidence="5">The sequence shown here is derived from an EMBL/GenBank/DDBJ whole genome shotgun (WGS) entry which is preliminary data.</text>
</comment>
<keyword evidence="1" id="KW-0812">Transmembrane</keyword>
<dbReference type="PANTHER" id="PTHR45818">
    <property type="entry name" value="PROTEIN VAV"/>
    <property type="match status" value="1"/>
</dbReference>
<feature type="transmembrane region" description="Helical" evidence="1">
    <location>
        <begin position="925"/>
        <end position="944"/>
    </location>
</feature>
<dbReference type="Proteomes" id="UP001458880">
    <property type="component" value="Unassembled WGS sequence"/>
</dbReference>
<feature type="domain" description="Calponin-homology (CH)" evidence="3">
    <location>
        <begin position="1256"/>
        <end position="1375"/>
    </location>
</feature>
<feature type="domain" description="Cyclic nucleotide-binding" evidence="4">
    <location>
        <begin position="1160"/>
        <end position="1229"/>
    </location>
</feature>
<dbReference type="Pfam" id="PF00307">
    <property type="entry name" value="CH"/>
    <property type="match status" value="1"/>
</dbReference>
<feature type="transmembrane region" description="Helical" evidence="1">
    <location>
        <begin position="399"/>
        <end position="418"/>
    </location>
</feature>
<sequence>MACFDGKCNFQYQEYLSANNFSTPTGYLLFGAYSSIKTLCNFEQNNFVRYFNYGIFSTLGIMYLFNVITLANITAYHAVTNHYIQGVNEYMRRFQVAIQAFGLNPLYTRIANNITKMYQFDGLAVIYSEEVYQYLPQDLVKIVRNATFCEYLKTFPFFSIYDTKTLKDIASKVTTSIYEKHELIVLQGEHCSHIHVIIQGYCISYLEDEPQVLGMYQCHQHSITYYIFIYTYLEDEPQVLGPGSNLSMLEVCMHLPALRTIYTITHCLLMSLSVEDFNQILLTYPNFHNIVTEAVNNTREESTFLEPEQWPKTTFTTFMLKSEKPRHINVFFRNIMSKAYYEGFPSWLRPLHLVVIPITLTQYGNVIKFWEILRAIFAMLNVILLPMSMMIDRADFWQSVFIFLDSMAWIDIFLRFYVAYFDKRGLEITHPRKTATHYLLNGFLLDVISVFPTEVFIETGVYADIWTRYYRCNRMLQIWRLFGLLNYFSVFNVNHLKVVDIVKNIFAAAIIINIFSSFIFNNFCYFHHNQKNTSVIVKCRNDSWLYYFMEHRNITNRVTGGEVYVYSVFFVTSLFGNVHFPFIITVPKDEKIVLMVIATIGYIFWMYVTSNVIARNLTMNFDLITYQDAMRAIVKFMNYRRIDKRLKTEVITHFEYIWKKTRIVKIHDVMALFPTPFKKSILFDVFGVRAMKSKIFTLAGAPVLRDLLLYAKHELYLKTGIIYSVNDVHGHVYLLYKGKVEVLGADQSHLTFLTEGSIFGNLDNFPKTRQTLTMVASGHVELLVIDTINFHSVLAKHPAIHKIFMRQISLNVDYIEYYADVWKTVRETRKTKKSKKIMATRISEDTMIFMWWKKTIVTVAAISAFLEIYHMVTFEDKTYFTILLYFFDVLFVIKIIVKFHAAYVDEFGILNRNKNMISERYRKMGFYYDLVSVLPIEITCIFFTNPKSRFQIWSYLRANRLIRITRTVYFLRNLKLKLNVNAFWVRTLFLFFNCALFLVVLCSFMYFVDSYPRSKEKELTSTEKLQIYYHYWQVLMNMIIKINVGYDLRYLEVLPTTAMIFIILMARAIGLYFITGVIATSQVVNRSKHLFKIFTIKVGMYMQHENISYPLMKLNNRYVSSLWLHYDGIQSPRLLDEAPYYLKEGILNSMFGLHLRKHPIFKRCHIDLIRQISANLKTYRFFPGDMITYYQDIDHCMYFIESGQIHALSEDSLYNEVVNKVLTGGDMFGFDQGIYLRVGHQYTYKNTMATACVSNDEFWKECASWLTRWGILRGDHRANWANATISDLAHTLRDGALLCTLLSKIDPQCIDMKMVNLKPALARFLCLRNIALFLNICHNSFGIKDNDLFEDTMLFDLNNFYKVLCTLSKLSLTSKAARSVQGFCAQTEKNRDDIYQSLKTIEPPIFNAYYDDGMEDTYQTIIQVKELRELKLQVEEPHEKRDYVIKELVDTERNYVEVLCKLHRNFMLKLGNFISKENLDTIFYHVPELCDIHQDFLNQLYKLPEKSTKLSNIFITHKDRFLVYGAYCSNLSVAGATLQDICDRQPEVYNKIEELEKQDNNGKFKLRDVLSVPMQRVLKYHLLLEKLIEFTDAKHEEYKDLKRARECMLDVADYINEYARDTEQITVIKQVRENITNWDNTKSLEHYGKLIKDGEIKIKPHDDFKLRIRYVFIFQKCMILCKSLKDNKFMYRDMLNFQDIGIDDVNNRPVLAQNARWSYQWLLVKNGQQMAYTCSVRTPELKAQMIKALRDCINNLKLPSMKTNHKYEMFTFEKPSTCTIILNYPL</sequence>
<dbReference type="Gene3D" id="2.30.29.30">
    <property type="entry name" value="Pleckstrin-homology domain (PH domain)/Phosphotyrosine-binding domain (PTB)"/>
    <property type="match status" value="1"/>
</dbReference>
<feature type="transmembrane region" description="Helical" evidence="1">
    <location>
        <begin position="369"/>
        <end position="387"/>
    </location>
</feature>
<dbReference type="InterPro" id="IPR035899">
    <property type="entry name" value="DBL_dom_sf"/>
</dbReference>
<dbReference type="SMART" id="SM00033">
    <property type="entry name" value="CH"/>
    <property type="match status" value="1"/>
</dbReference>
<dbReference type="InterPro" id="IPR000595">
    <property type="entry name" value="cNMP-bd_dom"/>
</dbReference>
<accession>A0AAW1IWD0</accession>
<evidence type="ECO:0000313" key="5">
    <source>
        <dbReference type="EMBL" id="KAK9694403.1"/>
    </source>
</evidence>
<dbReference type="InterPro" id="IPR014710">
    <property type="entry name" value="RmlC-like_jellyroll"/>
</dbReference>
<feature type="domain" description="Cyclic nucleotide-binding" evidence="4">
    <location>
        <begin position="695"/>
        <end position="811"/>
    </location>
</feature>
<evidence type="ECO:0000256" key="1">
    <source>
        <dbReference type="SAM" id="Phobius"/>
    </source>
</evidence>
<feature type="transmembrane region" description="Helical" evidence="1">
    <location>
        <begin position="851"/>
        <end position="872"/>
    </location>
</feature>
<feature type="transmembrane region" description="Helical" evidence="1">
    <location>
        <begin position="563"/>
        <end position="586"/>
    </location>
</feature>
<dbReference type="Gene3D" id="2.60.120.10">
    <property type="entry name" value="Jelly Rolls"/>
    <property type="match status" value="3"/>
</dbReference>
<dbReference type="SMART" id="SM00100">
    <property type="entry name" value="cNMP"/>
    <property type="match status" value="2"/>
</dbReference>
<evidence type="ECO:0000259" key="2">
    <source>
        <dbReference type="PROSITE" id="PS50010"/>
    </source>
</evidence>
<dbReference type="PROSITE" id="PS50042">
    <property type="entry name" value="CNMP_BINDING_3"/>
    <property type="match status" value="3"/>
</dbReference>
<dbReference type="Pfam" id="PF22697">
    <property type="entry name" value="SOS1_NGEF_PH"/>
    <property type="match status" value="1"/>
</dbReference>
<feature type="domain" description="DH" evidence="2">
    <location>
        <begin position="1440"/>
        <end position="1618"/>
    </location>
</feature>
<dbReference type="GO" id="GO:0005085">
    <property type="term" value="F:guanyl-nucleotide exchange factor activity"/>
    <property type="evidence" value="ECO:0007669"/>
    <property type="project" value="InterPro"/>
</dbReference>
<dbReference type="Gene3D" id="1.10.287.70">
    <property type="match status" value="2"/>
</dbReference>
<keyword evidence="1" id="KW-0472">Membrane</keyword>
<dbReference type="Pfam" id="PF00621">
    <property type="entry name" value="RhoGEF"/>
    <property type="match status" value="1"/>
</dbReference>
<dbReference type="Gene3D" id="1.10.418.10">
    <property type="entry name" value="Calponin-like domain"/>
    <property type="match status" value="1"/>
</dbReference>
<dbReference type="PROSITE" id="PS50021">
    <property type="entry name" value="CH"/>
    <property type="match status" value="1"/>
</dbReference>
<dbReference type="GO" id="GO:0005737">
    <property type="term" value="C:cytoplasm"/>
    <property type="evidence" value="ECO:0007669"/>
    <property type="project" value="TreeGrafter"/>
</dbReference>
<dbReference type="SMART" id="SM00325">
    <property type="entry name" value="RhoGEF"/>
    <property type="match status" value="1"/>
</dbReference>
<proteinExistence type="predicted"/>
<dbReference type="SUPFAM" id="SSF51206">
    <property type="entry name" value="cAMP-binding domain-like"/>
    <property type="match status" value="3"/>
</dbReference>
<evidence type="ECO:0000259" key="4">
    <source>
        <dbReference type="PROSITE" id="PS50042"/>
    </source>
</evidence>
<feature type="transmembrane region" description="Helical" evidence="1">
    <location>
        <begin position="592"/>
        <end position="614"/>
    </location>
</feature>
<dbReference type="CDD" id="cd00160">
    <property type="entry name" value="RhoGEF"/>
    <property type="match status" value="1"/>
</dbReference>
<dbReference type="GO" id="GO:0016477">
    <property type="term" value="P:cell migration"/>
    <property type="evidence" value="ECO:0007669"/>
    <property type="project" value="TreeGrafter"/>
</dbReference>